<proteinExistence type="predicted"/>
<evidence type="ECO:0008006" key="3">
    <source>
        <dbReference type="Google" id="ProtNLM"/>
    </source>
</evidence>
<dbReference type="Proteomes" id="UP000013909">
    <property type="component" value="Unassembled WGS sequence"/>
</dbReference>
<reference evidence="1 2" key="1">
    <citation type="submission" date="2013-02" db="EMBL/GenBank/DDBJ databases">
        <title>A novel strain isolated from Lonar lake, Maharashtra, India.</title>
        <authorList>
            <person name="Singh A."/>
        </authorList>
    </citation>
    <scope>NUCLEOTIDE SEQUENCE [LARGE SCALE GENOMIC DNA]</scope>
    <source>
        <strain evidence="1 2">AK24</strain>
    </source>
</reference>
<dbReference type="Pfam" id="PF14054">
    <property type="entry name" value="DUF4249"/>
    <property type="match status" value="1"/>
</dbReference>
<evidence type="ECO:0000313" key="1">
    <source>
        <dbReference type="EMBL" id="EON77106.1"/>
    </source>
</evidence>
<dbReference type="InterPro" id="IPR025345">
    <property type="entry name" value="DUF4249"/>
</dbReference>
<accession>R7ZSK2</accession>
<dbReference type="EMBL" id="AQHR01000066">
    <property type="protein sequence ID" value="EON77106.1"/>
    <property type="molecule type" value="Genomic_DNA"/>
</dbReference>
<keyword evidence="2" id="KW-1185">Reference proteome</keyword>
<comment type="caution">
    <text evidence="1">The sequence shown here is derived from an EMBL/GenBank/DDBJ whole genome shotgun (WGS) entry which is preliminary data.</text>
</comment>
<sequence>MILSVIIISGLLASVACRELYEPEITDIDHQFLVVEGFLEVGGNNTSEIKVSRTMPIYFNEPNRPEVNATVRIEGSSSGSWVMRPSQPGTYILDDFLPENQRYQVRIQTNRGEYLSEEITPIATPEDLELGFTSRPGYVSIYASTTGNESAKYFIWEFKEDWEFRSPFQNYYFFDIASNSVMTTPFNQIVERCYLNYESSNIILESSERFQNQRISRREIQRIDTLSEKLGERYSILVKQRGLDRGAFEFWDAMRKNSDEIGGIFSPMPSIIGTNIRNVSNPNEPVIGYISAGKTVEKRMYIDKRDLSGWATRIEDYRFCSLDTVTPMDYQDMYVIAGLVPVIPICEGAVCVTYLAAPASCTDCRQRGNQFPPDFWEPYDHTTP</sequence>
<dbReference type="STRING" id="1232681.ADIS_2416"/>
<gene>
    <name evidence="1" type="ORF">ADIS_2416</name>
</gene>
<name>R7ZSK2_9BACT</name>
<protein>
    <recommendedName>
        <fullName evidence="3">DUF4249 domain-containing protein</fullName>
    </recommendedName>
</protein>
<evidence type="ECO:0000313" key="2">
    <source>
        <dbReference type="Proteomes" id="UP000013909"/>
    </source>
</evidence>
<dbReference type="AlphaFoldDB" id="R7ZSK2"/>
<organism evidence="1 2">
    <name type="scientific">Lunatimonas lonarensis</name>
    <dbReference type="NCBI Taxonomy" id="1232681"/>
    <lineage>
        <taxon>Bacteria</taxon>
        <taxon>Pseudomonadati</taxon>
        <taxon>Bacteroidota</taxon>
        <taxon>Cytophagia</taxon>
        <taxon>Cytophagales</taxon>
        <taxon>Cyclobacteriaceae</taxon>
    </lineage>
</organism>